<feature type="non-terminal residue" evidence="4">
    <location>
        <position position="125"/>
    </location>
</feature>
<dbReference type="GO" id="GO:0016491">
    <property type="term" value="F:oxidoreductase activity"/>
    <property type="evidence" value="ECO:0007669"/>
    <property type="project" value="InterPro"/>
</dbReference>
<gene>
    <name evidence="4" type="ORF">ENG92_01090</name>
</gene>
<dbReference type="PANTHER" id="PTHR19271">
    <property type="entry name" value="CYTOCHROME B"/>
    <property type="match status" value="1"/>
</dbReference>
<evidence type="ECO:0000259" key="3">
    <source>
        <dbReference type="PROSITE" id="PS51002"/>
    </source>
</evidence>
<comment type="subunit">
    <text evidence="1">The main subunits of complex b-c1 are: cytochrome b, cytochrome c1 and the Rieske protein.</text>
</comment>
<keyword evidence="2" id="KW-1133">Transmembrane helix</keyword>
<name>A0A831NYK0_9GAMM</name>
<feature type="domain" description="Cytochrome b/b6 N-terminal region profile" evidence="3">
    <location>
        <begin position="3"/>
        <end position="125"/>
    </location>
</feature>
<dbReference type="GO" id="GO:0009055">
    <property type="term" value="F:electron transfer activity"/>
    <property type="evidence" value="ECO:0007669"/>
    <property type="project" value="InterPro"/>
</dbReference>
<keyword evidence="2" id="KW-0812">Transmembrane</keyword>
<keyword evidence="2" id="KW-0472">Membrane</keyword>
<reference evidence="4" key="1">
    <citation type="journal article" date="2020" name="mSystems">
        <title>Genome- and Community-Level Interaction Insights into Carbon Utilization and Element Cycling Functions of Hydrothermarchaeota in Hydrothermal Sediment.</title>
        <authorList>
            <person name="Zhou Z."/>
            <person name="Liu Y."/>
            <person name="Xu W."/>
            <person name="Pan J."/>
            <person name="Luo Z.H."/>
            <person name="Li M."/>
        </authorList>
    </citation>
    <scope>NUCLEOTIDE SEQUENCE [LARGE SCALE GENOMIC DNA]</scope>
    <source>
        <strain evidence="4">HyVt-26</strain>
    </source>
</reference>
<dbReference type="GO" id="GO:0016020">
    <property type="term" value="C:membrane"/>
    <property type="evidence" value="ECO:0007669"/>
    <property type="project" value="InterPro"/>
</dbReference>
<dbReference type="EMBL" id="DRCV01000050">
    <property type="protein sequence ID" value="HDK37599.1"/>
    <property type="molecule type" value="Genomic_DNA"/>
</dbReference>
<dbReference type="Proteomes" id="UP000885822">
    <property type="component" value="Unassembled WGS sequence"/>
</dbReference>
<dbReference type="GO" id="GO:0022904">
    <property type="term" value="P:respiratory electron transport chain"/>
    <property type="evidence" value="ECO:0007669"/>
    <property type="project" value="InterPro"/>
</dbReference>
<feature type="transmembrane region" description="Helical" evidence="2">
    <location>
        <begin position="78"/>
        <end position="102"/>
    </location>
</feature>
<dbReference type="PROSITE" id="PS51002">
    <property type="entry name" value="CYTB_NTER"/>
    <property type="match status" value="1"/>
</dbReference>
<proteinExistence type="predicted"/>
<dbReference type="InterPro" id="IPR027387">
    <property type="entry name" value="Cytb/b6-like_sf"/>
</dbReference>
<dbReference type="AlphaFoldDB" id="A0A831NYK0"/>
<accession>A0A831NYK0</accession>
<evidence type="ECO:0000256" key="1">
    <source>
        <dbReference type="ARBA" id="ARBA00011649"/>
    </source>
</evidence>
<protein>
    <submittedName>
        <fullName evidence="4">Cytochrome bc complex cytochrome b subunit</fullName>
    </submittedName>
</protein>
<dbReference type="PANTHER" id="PTHR19271:SF16">
    <property type="entry name" value="CYTOCHROME B"/>
    <property type="match status" value="1"/>
</dbReference>
<sequence>MSLMTWIDERFPATKVWNEHLAQYYAPKNFNFWYFFGSLAMLVLVNQIVTGIWLAMAYKPDATLAFASVEYIMRDVNWGWLIRYLHSTGASAFFVVIYLHMFRGLMYGSYRKPRELLWIIGMIIY</sequence>
<organism evidence="4">
    <name type="scientific">Thiolapillus brandeum</name>
    <dbReference type="NCBI Taxonomy" id="1076588"/>
    <lineage>
        <taxon>Bacteria</taxon>
        <taxon>Pseudomonadati</taxon>
        <taxon>Pseudomonadota</taxon>
        <taxon>Gammaproteobacteria</taxon>
        <taxon>Chromatiales</taxon>
        <taxon>Sedimenticolaceae</taxon>
        <taxon>Thiolapillus</taxon>
    </lineage>
</organism>
<evidence type="ECO:0000313" key="4">
    <source>
        <dbReference type="EMBL" id="HDK37599.1"/>
    </source>
</evidence>
<evidence type="ECO:0000256" key="2">
    <source>
        <dbReference type="SAM" id="Phobius"/>
    </source>
</evidence>
<comment type="caution">
    <text evidence="4">The sequence shown here is derived from an EMBL/GenBank/DDBJ whole genome shotgun (WGS) entry which is preliminary data.</text>
</comment>
<dbReference type="Gene3D" id="1.20.810.10">
    <property type="entry name" value="Cytochrome Bc1 Complex, Chain C"/>
    <property type="match status" value="1"/>
</dbReference>
<dbReference type="InterPro" id="IPR016174">
    <property type="entry name" value="Di-haem_cyt_TM"/>
</dbReference>
<feature type="transmembrane region" description="Helical" evidence="2">
    <location>
        <begin position="32"/>
        <end position="58"/>
    </location>
</feature>
<dbReference type="InterPro" id="IPR005797">
    <property type="entry name" value="Cyt_b/b6_N"/>
</dbReference>
<dbReference type="Pfam" id="PF00033">
    <property type="entry name" value="Cytochrome_B"/>
    <property type="match status" value="1"/>
</dbReference>
<dbReference type="SUPFAM" id="SSF81342">
    <property type="entry name" value="Transmembrane di-heme cytochromes"/>
    <property type="match status" value="1"/>
</dbReference>